<reference evidence="2" key="1">
    <citation type="submission" date="2012-09" db="EMBL/GenBank/DDBJ databases">
        <authorList>
            <person name="Martin A.A."/>
        </authorList>
    </citation>
    <scope>NUCLEOTIDE SEQUENCE</scope>
</reference>
<dbReference type="Proteomes" id="UP000035642">
    <property type="component" value="Unassembled WGS sequence"/>
</dbReference>
<reference evidence="3" key="2">
    <citation type="submission" date="2017-02" db="UniProtKB">
        <authorList>
            <consortium name="WormBaseParasite"/>
        </authorList>
    </citation>
    <scope>IDENTIFICATION</scope>
</reference>
<dbReference type="AlphaFoldDB" id="A0A0K0DAM1"/>
<dbReference type="WBParaSite" id="ACAC_0000734801-mRNA-1">
    <property type="protein sequence ID" value="ACAC_0000734801-mRNA-1"/>
    <property type="gene ID" value="ACAC_0000734801"/>
</dbReference>
<evidence type="ECO:0000313" key="2">
    <source>
        <dbReference type="Proteomes" id="UP000035642"/>
    </source>
</evidence>
<protein>
    <submittedName>
        <fullName evidence="3">Nuclear cap-binding protein subunit 3</fullName>
    </submittedName>
</protein>
<accession>A0A0K0DAM1</accession>
<evidence type="ECO:0000256" key="1">
    <source>
        <dbReference type="SAM" id="MobiDB-lite"/>
    </source>
</evidence>
<feature type="compositionally biased region" description="Basic and acidic residues" evidence="1">
    <location>
        <begin position="83"/>
        <end position="103"/>
    </location>
</feature>
<keyword evidence="2" id="KW-1185">Reference proteome</keyword>
<dbReference type="PANTHER" id="PTHR13582">
    <property type="entry name" value="M-PHASE PHOSPHOPROTEIN 6"/>
    <property type="match status" value="1"/>
</dbReference>
<dbReference type="InterPro" id="IPR019324">
    <property type="entry name" value="MPP6"/>
</dbReference>
<feature type="region of interest" description="Disordered" evidence="1">
    <location>
        <begin position="83"/>
        <end position="144"/>
    </location>
</feature>
<name>A0A0K0DAM1_ANGCA</name>
<dbReference type="Pfam" id="PF10175">
    <property type="entry name" value="MPP6"/>
    <property type="match status" value="1"/>
</dbReference>
<dbReference type="GO" id="GO:0000460">
    <property type="term" value="P:maturation of 5.8S rRNA"/>
    <property type="evidence" value="ECO:0007669"/>
    <property type="project" value="TreeGrafter"/>
</dbReference>
<sequence length="167" mass="19090">MTSYLILLPCTIKSYIEDSNARFGDVGSMQKTIVNCAGNESRRFEFSNDLTYLQGLKFGRMSFKGCNPEVEKLMVYYERKMKGEDSDSDYEDGKDVGDEEMAKTLRSTSLTNDQKLKLTKSRKQSHTHSRSVNESPSGRLNFTDIRKRRSIGTWASGDSRRKLTENN</sequence>
<dbReference type="STRING" id="6313.A0A0K0DAM1"/>
<organism evidence="2 3">
    <name type="scientific">Angiostrongylus cantonensis</name>
    <name type="common">Rat lungworm</name>
    <dbReference type="NCBI Taxonomy" id="6313"/>
    <lineage>
        <taxon>Eukaryota</taxon>
        <taxon>Metazoa</taxon>
        <taxon>Ecdysozoa</taxon>
        <taxon>Nematoda</taxon>
        <taxon>Chromadorea</taxon>
        <taxon>Rhabditida</taxon>
        <taxon>Rhabditina</taxon>
        <taxon>Rhabditomorpha</taxon>
        <taxon>Strongyloidea</taxon>
        <taxon>Metastrongylidae</taxon>
        <taxon>Angiostrongylus</taxon>
    </lineage>
</organism>
<dbReference type="PANTHER" id="PTHR13582:SF0">
    <property type="entry name" value="M-PHASE PHOSPHOPROTEIN 6"/>
    <property type="match status" value="1"/>
</dbReference>
<evidence type="ECO:0000313" key="3">
    <source>
        <dbReference type="WBParaSite" id="ACAC_0000734801-mRNA-1"/>
    </source>
</evidence>
<feature type="compositionally biased region" description="Basic residues" evidence="1">
    <location>
        <begin position="117"/>
        <end position="129"/>
    </location>
</feature>
<feature type="compositionally biased region" description="Polar residues" evidence="1">
    <location>
        <begin position="130"/>
        <end position="140"/>
    </location>
</feature>
<proteinExistence type="predicted"/>